<keyword evidence="2" id="KW-1185">Reference proteome</keyword>
<evidence type="ECO:0000313" key="2">
    <source>
        <dbReference type="Proteomes" id="UP000218418"/>
    </source>
</evidence>
<gene>
    <name evidence="1" type="ORF">NIES267_64000</name>
</gene>
<organism evidence="1 2">
    <name type="scientific">Calothrix parasitica NIES-267</name>
    <dbReference type="NCBI Taxonomy" id="1973488"/>
    <lineage>
        <taxon>Bacteria</taxon>
        <taxon>Bacillati</taxon>
        <taxon>Cyanobacteriota</taxon>
        <taxon>Cyanophyceae</taxon>
        <taxon>Nostocales</taxon>
        <taxon>Calotrichaceae</taxon>
        <taxon>Calothrix</taxon>
    </lineage>
</organism>
<evidence type="ECO:0000313" key="1">
    <source>
        <dbReference type="EMBL" id="BAY86889.1"/>
    </source>
</evidence>
<proteinExistence type="predicted"/>
<dbReference type="EMBL" id="AP018227">
    <property type="protein sequence ID" value="BAY86889.1"/>
    <property type="molecule type" value="Genomic_DNA"/>
</dbReference>
<dbReference type="OrthoDB" id="489525at2"/>
<accession>A0A1Z4M065</accession>
<reference evidence="1 2" key="1">
    <citation type="submission" date="2017-06" db="EMBL/GenBank/DDBJ databases">
        <title>Genome sequencing of cyanobaciteial culture collection at National Institute for Environmental Studies (NIES).</title>
        <authorList>
            <person name="Hirose Y."/>
            <person name="Shimura Y."/>
            <person name="Fujisawa T."/>
            <person name="Nakamura Y."/>
            <person name="Kawachi M."/>
        </authorList>
    </citation>
    <scope>NUCLEOTIDE SEQUENCE [LARGE SCALE GENOMIC DNA]</scope>
    <source>
        <strain evidence="1 2">NIES-267</strain>
    </source>
</reference>
<sequence length="78" mass="9126">MHPIDLMRKYDWSYHKLAEEFGVSEAEARRWGFRKTASNYRNPPQMAYKLAQKIDKELSLISESEYLSEKSIIGTIAT</sequence>
<dbReference type="Proteomes" id="UP000218418">
    <property type="component" value="Chromosome"/>
</dbReference>
<protein>
    <submittedName>
        <fullName evidence="1">Uncharacterized protein</fullName>
    </submittedName>
</protein>
<name>A0A1Z4M065_9CYAN</name>
<dbReference type="AlphaFoldDB" id="A0A1Z4M065"/>